<gene>
    <name evidence="1" type="ordered locus">HPL003_16325</name>
</gene>
<protein>
    <submittedName>
        <fullName evidence="1">Uncharacterized protein</fullName>
    </submittedName>
</protein>
<reference key="2">
    <citation type="submission" date="2011-11" db="EMBL/GenBank/DDBJ databases">
        <authorList>
            <person name="Shin S.H."/>
            <person name="Kim S."/>
            <person name="Kim J.Y."/>
        </authorList>
    </citation>
    <scope>NUCLEOTIDE SEQUENCE</scope>
    <source>
        <strain>HPL-003</strain>
    </source>
</reference>
<name>G7W0S4_PAETH</name>
<dbReference type="RefSeq" id="WP_014280725.1">
    <property type="nucleotide sequence ID" value="NC_016641.1"/>
</dbReference>
<dbReference type="KEGG" id="pta:HPL003_16325"/>
<organism evidence="1 2">
    <name type="scientific">Paenibacillus terrae (strain HPL-003)</name>
    <dbReference type="NCBI Taxonomy" id="985665"/>
    <lineage>
        <taxon>Bacteria</taxon>
        <taxon>Bacillati</taxon>
        <taxon>Bacillota</taxon>
        <taxon>Bacilli</taxon>
        <taxon>Bacillales</taxon>
        <taxon>Paenibacillaceae</taxon>
        <taxon>Paenibacillus</taxon>
    </lineage>
</organism>
<dbReference type="Proteomes" id="UP000005876">
    <property type="component" value="Chromosome"/>
</dbReference>
<sequence>MRLINENLEDKVNKDFLEIQSALNYEALLDEQSSKCEKIHKSIVAIKMLFYRFGDNLKPTSLKYFNEVISDLIEAYVLLFNDRYKASKIMIRSSIDCLIRGGYLEKVGLDYKDSFTENFKNVNKEIKNSYSAKIISINFLDKAYDDMKKIFDNTSSYVHASISAELSQYRFINEILNPVENAEIKVLHTKEMEESIEQMLFRRRSFNLYIVIESA</sequence>
<reference evidence="2" key="1">
    <citation type="submission" date="2011-11" db="EMBL/GenBank/DDBJ databases">
        <title>Complete sequence of Paenibacillus terrae HPL-003.</title>
        <authorList>
            <person name="Shin S.H."/>
            <person name="Kim S."/>
            <person name="Kim J.Y."/>
        </authorList>
    </citation>
    <scope>NUCLEOTIDE SEQUENCE [LARGE SCALE GENOMIC DNA]</scope>
    <source>
        <strain evidence="2">HPL-003</strain>
    </source>
</reference>
<evidence type="ECO:0000313" key="1">
    <source>
        <dbReference type="EMBL" id="AET60011.1"/>
    </source>
</evidence>
<dbReference type="HOGENOM" id="CLU_1282193_0_0_9"/>
<dbReference type="AlphaFoldDB" id="G7W0S4"/>
<reference evidence="1 2" key="3">
    <citation type="journal article" date="2012" name="J. Bacteriol.">
        <title>Genome Sequence of Paenibacillus terrae HPL-003, a Xylanase-Producing Bacterium Isolated from Soil Found in Forest Residue.</title>
        <authorList>
            <person name="Shin S.H."/>
            <person name="Kim S."/>
            <person name="Kim J.Y."/>
            <person name="Song H.Y."/>
            <person name="Cho S.J."/>
            <person name="Kim D.R."/>
            <person name="Lee K.I."/>
            <person name="Lim H.K."/>
            <person name="Park N.J."/>
            <person name="Hwang I.T."/>
            <person name="Yang K.S."/>
        </authorList>
    </citation>
    <scope>NUCLEOTIDE SEQUENCE [LARGE SCALE GENOMIC DNA]</scope>
    <source>
        <strain evidence="1 2">HPL-003</strain>
    </source>
</reference>
<accession>G7W0S4</accession>
<dbReference type="OrthoDB" id="1734292at2"/>
<dbReference type="EMBL" id="CP003107">
    <property type="protein sequence ID" value="AET60011.1"/>
    <property type="molecule type" value="Genomic_DNA"/>
</dbReference>
<proteinExistence type="predicted"/>
<evidence type="ECO:0000313" key="2">
    <source>
        <dbReference type="Proteomes" id="UP000005876"/>
    </source>
</evidence>